<dbReference type="HOGENOM" id="CLU_3111961_0_0_1"/>
<reference evidence="3" key="1">
    <citation type="journal article" date="2014" name="Microb. Cell Fact.">
        <title>Exploiting Issatchenkia orientalis SD108 for succinic acid production.</title>
        <authorList>
            <person name="Xiao H."/>
            <person name="Shao Z."/>
            <person name="Jiang Y."/>
            <person name="Dole S."/>
            <person name="Zhao H."/>
        </authorList>
    </citation>
    <scope>NUCLEOTIDE SEQUENCE [LARGE SCALE GENOMIC DNA]</scope>
    <source>
        <strain evidence="3">SD108</strain>
    </source>
</reference>
<dbReference type="EMBL" id="JQFK01002296">
    <property type="protein sequence ID" value="KGK32411.1"/>
    <property type="molecule type" value="Genomic_DNA"/>
</dbReference>
<reference evidence="1" key="2">
    <citation type="submission" date="2014-08" db="EMBL/GenBank/DDBJ databases">
        <title>Exploiting Issatchenkia orientalis SD108 for Succinic Acid Production.</title>
        <authorList>
            <person name="Xiao H."/>
            <person name="Shao Z."/>
            <person name="Jiang Y."/>
            <person name="Dole S."/>
            <person name="Zhao H."/>
        </authorList>
    </citation>
    <scope>NUCLEOTIDE SEQUENCE [LARGE SCALE GENOMIC DNA]</scope>
    <source>
        <strain evidence="1">SD108</strain>
    </source>
</reference>
<protein>
    <submittedName>
        <fullName evidence="1">Uncharacterized protein</fullName>
    </submittedName>
</protein>
<feature type="non-terminal residue" evidence="1">
    <location>
        <position position="51"/>
    </location>
</feature>
<proteinExistence type="predicted"/>
<evidence type="ECO:0000313" key="2">
    <source>
        <dbReference type="EMBL" id="KGK32411.1"/>
    </source>
</evidence>
<evidence type="ECO:0000313" key="1">
    <source>
        <dbReference type="EMBL" id="KGK32410.1"/>
    </source>
</evidence>
<gene>
    <name evidence="2" type="ORF">JL09_g6982</name>
    <name evidence="1" type="ORF">JL09_g6983</name>
</gene>
<dbReference type="VEuPathDB" id="FungiDB:C5L36_0D04020"/>
<evidence type="ECO:0000313" key="3">
    <source>
        <dbReference type="Proteomes" id="UP000029867"/>
    </source>
</evidence>
<sequence length="51" mass="5932">MKDLKLKFTSDYNSKSYNNKGSFWILSKFDLDINSVVNIVPIIDQLHQSLL</sequence>
<dbReference type="Proteomes" id="UP000029867">
    <property type="component" value="Unassembled WGS sequence"/>
</dbReference>
<comment type="caution">
    <text evidence="1">The sequence shown here is derived from an EMBL/GenBank/DDBJ whole genome shotgun (WGS) entry which is preliminary data.</text>
</comment>
<dbReference type="EMBL" id="JQFK01002297">
    <property type="protein sequence ID" value="KGK32410.1"/>
    <property type="molecule type" value="Genomic_DNA"/>
</dbReference>
<dbReference type="AlphaFoldDB" id="A0A099NIQ2"/>
<organism evidence="1 3">
    <name type="scientific">Pichia kudriavzevii</name>
    <name type="common">Yeast</name>
    <name type="synonym">Issatchenkia orientalis</name>
    <dbReference type="NCBI Taxonomy" id="4909"/>
    <lineage>
        <taxon>Eukaryota</taxon>
        <taxon>Fungi</taxon>
        <taxon>Dikarya</taxon>
        <taxon>Ascomycota</taxon>
        <taxon>Saccharomycotina</taxon>
        <taxon>Pichiomycetes</taxon>
        <taxon>Pichiales</taxon>
        <taxon>Pichiaceae</taxon>
        <taxon>Pichia</taxon>
    </lineage>
</organism>
<name>A0A099NIQ2_PICKU</name>
<accession>A0A099NIQ2</accession>